<feature type="transmembrane region" description="Helical" evidence="7">
    <location>
        <begin position="465"/>
        <end position="489"/>
    </location>
</feature>
<dbReference type="PANTHER" id="PTHR22950">
    <property type="entry name" value="AMINO ACID TRANSPORTER"/>
    <property type="match status" value="1"/>
</dbReference>
<feature type="transmembrane region" description="Helical" evidence="7">
    <location>
        <begin position="199"/>
        <end position="220"/>
    </location>
</feature>
<dbReference type="EMBL" id="PDLN01000002">
    <property type="protein sequence ID" value="RDW91973.1"/>
    <property type="molecule type" value="Genomic_DNA"/>
</dbReference>
<feature type="transmembrane region" description="Helical" evidence="7">
    <location>
        <begin position="357"/>
        <end position="379"/>
    </location>
</feature>
<name>A0A3D8T074_9HELO</name>
<evidence type="ECO:0000256" key="7">
    <source>
        <dbReference type="SAM" id="Phobius"/>
    </source>
</evidence>
<evidence type="ECO:0000256" key="1">
    <source>
        <dbReference type="ARBA" id="ARBA00004141"/>
    </source>
</evidence>
<organism evidence="9 10">
    <name type="scientific">Coleophoma crateriformis</name>
    <dbReference type="NCBI Taxonomy" id="565419"/>
    <lineage>
        <taxon>Eukaryota</taxon>
        <taxon>Fungi</taxon>
        <taxon>Dikarya</taxon>
        <taxon>Ascomycota</taxon>
        <taxon>Pezizomycotina</taxon>
        <taxon>Leotiomycetes</taxon>
        <taxon>Helotiales</taxon>
        <taxon>Dermateaceae</taxon>
        <taxon>Coleophoma</taxon>
    </lineage>
</organism>
<feature type="transmembrane region" description="Helical" evidence="7">
    <location>
        <begin position="232"/>
        <end position="251"/>
    </location>
</feature>
<dbReference type="Pfam" id="PF01490">
    <property type="entry name" value="Aa_trans"/>
    <property type="match status" value="1"/>
</dbReference>
<comment type="similarity">
    <text evidence="2">Belongs to the amino acid/polyamine transporter 2 family.</text>
</comment>
<comment type="subcellular location">
    <subcellularLocation>
        <location evidence="1">Membrane</location>
        <topology evidence="1">Multi-pass membrane protein</topology>
    </subcellularLocation>
</comment>
<dbReference type="PANTHER" id="PTHR22950:SF461">
    <property type="entry name" value="AMINO ACID TRANSPORTER TRANSMEMBRANE DOMAIN-CONTAINING PROTEIN"/>
    <property type="match status" value="1"/>
</dbReference>
<accession>A0A3D8T074</accession>
<protein>
    <recommendedName>
        <fullName evidence="8">Amino acid transporter transmembrane domain-containing protein</fullName>
    </recommendedName>
</protein>
<evidence type="ECO:0000259" key="8">
    <source>
        <dbReference type="Pfam" id="PF01490"/>
    </source>
</evidence>
<keyword evidence="4 7" id="KW-1133">Transmembrane helix</keyword>
<feature type="transmembrane region" description="Helical" evidence="7">
    <location>
        <begin position="155"/>
        <end position="178"/>
    </location>
</feature>
<dbReference type="OrthoDB" id="40134at2759"/>
<feature type="domain" description="Amino acid transporter transmembrane" evidence="8">
    <location>
        <begin position="121"/>
        <end position="486"/>
    </location>
</feature>
<feature type="transmembrane region" description="Helical" evidence="7">
    <location>
        <begin position="439"/>
        <end position="459"/>
    </location>
</feature>
<keyword evidence="5 7" id="KW-0472">Membrane</keyword>
<evidence type="ECO:0000313" key="9">
    <source>
        <dbReference type="EMBL" id="RDW91973.1"/>
    </source>
</evidence>
<comment type="caution">
    <text evidence="9">The sequence shown here is derived from an EMBL/GenBank/DDBJ whole genome shotgun (WGS) entry which is preliminary data.</text>
</comment>
<keyword evidence="3 7" id="KW-0812">Transmembrane</keyword>
<feature type="transmembrane region" description="Helical" evidence="7">
    <location>
        <begin position="263"/>
        <end position="283"/>
    </location>
</feature>
<evidence type="ECO:0000256" key="3">
    <source>
        <dbReference type="ARBA" id="ARBA00022692"/>
    </source>
</evidence>
<feature type="transmembrane region" description="Helical" evidence="7">
    <location>
        <begin position="533"/>
        <end position="554"/>
    </location>
</feature>
<keyword evidence="10" id="KW-1185">Reference proteome</keyword>
<feature type="transmembrane region" description="Helical" evidence="7">
    <location>
        <begin position="315"/>
        <end position="336"/>
    </location>
</feature>
<dbReference type="Proteomes" id="UP000256328">
    <property type="component" value="Unassembled WGS sequence"/>
</dbReference>
<feature type="region of interest" description="Disordered" evidence="6">
    <location>
        <begin position="1"/>
        <end position="32"/>
    </location>
</feature>
<dbReference type="GO" id="GO:0016020">
    <property type="term" value="C:membrane"/>
    <property type="evidence" value="ECO:0007669"/>
    <property type="project" value="UniProtKB-SubCell"/>
</dbReference>
<evidence type="ECO:0000256" key="6">
    <source>
        <dbReference type="SAM" id="MobiDB-lite"/>
    </source>
</evidence>
<gene>
    <name evidence="9" type="ORF">BP5796_01367</name>
</gene>
<feature type="transmembrane region" description="Helical" evidence="7">
    <location>
        <begin position="399"/>
        <end position="419"/>
    </location>
</feature>
<dbReference type="GO" id="GO:0015179">
    <property type="term" value="F:L-amino acid transmembrane transporter activity"/>
    <property type="evidence" value="ECO:0007669"/>
    <property type="project" value="TreeGrafter"/>
</dbReference>
<feature type="transmembrane region" description="Helical" evidence="7">
    <location>
        <begin position="122"/>
        <end position="143"/>
    </location>
</feature>
<reference evidence="9 10" key="1">
    <citation type="journal article" date="2018" name="IMA Fungus">
        <title>IMA Genome-F 9: Draft genome sequence of Annulohypoxylon stygium, Aspergillus mulundensis, Berkeleyomyces basicola (syn. Thielaviopsis basicola), Ceratocystis smalleyi, two Cercospora beticola strains, Coleophoma cylindrospora, Fusarium fracticaudum, Phialophora cf. hyalina, and Morchella septimelata.</title>
        <authorList>
            <person name="Wingfield B.D."/>
            <person name="Bills G.F."/>
            <person name="Dong Y."/>
            <person name="Huang W."/>
            <person name="Nel W.J."/>
            <person name="Swalarsk-Parry B.S."/>
            <person name="Vaghefi N."/>
            <person name="Wilken P.M."/>
            <person name="An Z."/>
            <person name="de Beer Z.W."/>
            <person name="De Vos L."/>
            <person name="Chen L."/>
            <person name="Duong T.A."/>
            <person name="Gao Y."/>
            <person name="Hammerbacher A."/>
            <person name="Kikkert J.R."/>
            <person name="Li Y."/>
            <person name="Li H."/>
            <person name="Li K."/>
            <person name="Li Q."/>
            <person name="Liu X."/>
            <person name="Ma X."/>
            <person name="Naidoo K."/>
            <person name="Pethybridge S.J."/>
            <person name="Sun J."/>
            <person name="Steenkamp E.T."/>
            <person name="van der Nest M.A."/>
            <person name="van Wyk S."/>
            <person name="Wingfield M.J."/>
            <person name="Xiong C."/>
            <person name="Yue Q."/>
            <person name="Zhang X."/>
        </authorList>
    </citation>
    <scope>NUCLEOTIDE SEQUENCE [LARGE SCALE GENOMIC DNA]</scope>
    <source>
        <strain evidence="9 10">BP5796</strain>
    </source>
</reference>
<dbReference type="InterPro" id="IPR013057">
    <property type="entry name" value="AA_transpt_TM"/>
</dbReference>
<evidence type="ECO:0000256" key="4">
    <source>
        <dbReference type="ARBA" id="ARBA00022989"/>
    </source>
</evidence>
<evidence type="ECO:0000256" key="5">
    <source>
        <dbReference type="ARBA" id="ARBA00023136"/>
    </source>
</evidence>
<proteinExistence type="inferred from homology"/>
<feature type="compositionally biased region" description="Basic and acidic residues" evidence="6">
    <location>
        <begin position="20"/>
        <end position="32"/>
    </location>
</feature>
<dbReference type="AlphaFoldDB" id="A0A3D8T074"/>
<evidence type="ECO:0000313" key="10">
    <source>
        <dbReference type="Proteomes" id="UP000256328"/>
    </source>
</evidence>
<evidence type="ECO:0000256" key="2">
    <source>
        <dbReference type="ARBA" id="ARBA00008066"/>
    </source>
</evidence>
<sequence>MAEVMEKTAAPTDISSSPVNEKDPAPEYRPETEIHVVSADSQPPSLEEYMHYASITQAELKALEPEPTVMPWSQAKKREAHTPGLNPTALSTLAETGAPQHANEAAVTSAEWQMANRSARTATWFAVFYLITTDILGPFSTPWAFAQLGYIPGAFLYTVFGAFAAYGGYMLYLMFLALDSDKFPVKTYSDLALRLYGEWFAAVCNALQAIQLFMLVGIIIIQNGQSLSQMSQGKVCFIVLCFIWAVGGALVGQIRTLRNVSWLSSISIYMNVFVLILTMALAGRSGPDYATALANNGVEQGPVITTIGVPAGSTFSTQVVGLMQAVYSYGGSMLFIEFMAEMRRPWDFWKAMMASQVFIFCVYLFFGMLVYSFQGQFAINPAYQGVASHTWQTVANSIMLAQGLIAACLYGNIGIKVLYNSILRRFLGFPELETKKGKIFWVGVVPIYWALAFLLAAAIPQVSNLSALLASVCIAQFTYVFPPFLMLGYSCQAGAIECRKQGGVAAPPTGLQNKFKDLCAGYMKRWAFNSFNLMMFLCAIVASVLGIYSSVLSLKTAYAGNSKPSFSCTSPVG</sequence>